<comment type="caution">
    <text evidence="10">The sequence shown here is derived from an EMBL/GenBank/DDBJ whole genome shotgun (WGS) entry which is preliminary data.</text>
</comment>
<keyword evidence="1" id="KW-0813">Transport</keyword>
<keyword evidence="8 9" id="KW-0472">Membrane</keyword>
<organism evidence="10 11">
    <name type="scientific">Vogesella indigofera</name>
    <name type="common">Pseudomonas indigofera</name>
    <dbReference type="NCBI Taxonomy" id="45465"/>
    <lineage>
        <taxon>Bacteria</taxon>
        <taxon>Pseudomonadati</taxon>
        <taxon>Pseudomonadota</taxon>
        <taxon>Betaproteobacteria</taxon>
        <taxon>Neisseriales</taxon>
        <taxon>Chromobacteriaceae</taxon>
        <taxon>Vogesella</taxon>
    </lineage>
</organism>
<evidence type="ECO:0000256" key="3">
    <source>
        <dbReference type="ARBA" id="ARBA00022630"/>
    </source>
</evidence>
<keyword evidence="5 9" id="KW-0812">Transmembrane</keyword>
<evidence type="ECO:0000256" key="8">
    <source>
        <dbReference type="ARBA" id="ARBA00023136"/>
    </source>
</evidence>
<dbReference type="InterPro" id="IPR004338">
    <property type="entry name" value="NqrB/RnfD"/>
</dbReference>
<evidence type="ECO:0000256" key="2">
    <source>
        <dbReference type="ARBA" id="ARBA00022553"/>
    </source>
</evidence>
<dbReference type="GO" id="GO:0055085">
    <property type="term" value="P:transmembrane transport"/>
    <property type="evidence" value="ECO:0007669"/>
    <property type="project" value="InterPro"/>
</dbReference>
<keyword evidence="2" id="KW-0597">Phosphoprotein</keyword>
<sequence length="313" mass="33615">MRLQPKTVPGIMLAVVIALIPGTLLHAWQFGSVVWLQTAWCVLFALLVEAVCLRVRGQSLSHGLGDMSWLLCGCLMSRALPLLVPAWLMLLATVVALGVVKHGSGGLGKNCLNPVMAGLGVVAICFFQFLYPAPNFHSPWSAHLDFSAVLQQQLQIVPPLQLDALSSATPLATELLDAPAPYLSWAGYLAGGLILGLLRVSRLEIPLAMMGSSVLLCMLAGHTLPESLHSLTLGGYLFAAFFIATDPVTSPDCQLGRIFFGVLIGMVTELVREFGLYADGLCFAVLVANLMVPQLNQWARYLNPPGRGWQSPS</sequence>
<accession>A0A495BIU0</accession>
<evidence type="ECO:0000313" key="10">
    <source>
        <dbReference type="EMBL" id="RKQ60801.1"/>
    </source>
</evidence>
<feature type="transmembrane region" description="Helical" evidence="9">
    <location>
        <begin position="112"/>
        <end position="131"/>
    </location>
</feature>
<feature type="transmembrane region" description="Helical" evidence="9">
    <location>
        <begin position="84"/>
        <end position="100"/>
    </location>
</feature>
<keyword evidence="7 9" id="KW-1133">Transmembrane helix</keyword>
<feature type="transmembrane region" description="Helical" evidence="9">
    <location>
        <begin position="7"/>
        <end position="28"/>
    </location>
</feature>
<evidence type="ECO:0000256" key="7">
    <source>
        <dbReference type="ARBA" id="ARBA00022989"/>
    </source>
</evidence>
<reference evidence="10 11" key="1">
    <citation type="submission" date="2018-10" db="EMBL/GenBank/DDBJ databases">
        <title>Genomic Encyclopedia of Type Strains, Phase IV (KMG-IV): sequencing the most valuable type-strain genomes for metagenomic binning, comparative biology and taxonomic classification.</title>
        <authorList>
            <person name="Goeker M."/>
        </authorList>
    </citation>
    <scope>NUCLEOTIDE SEQUENCE [LARGE SCALE GENOMIC DNA]</scope>
    <source>
        <strain evidence="10 11">DSM 3303</strain>
    </source>
</reference>
<dbReference type="PANTHER" id="PTHR30578">
    <property type="entry name" value="ELECTRON TRANSPORT COMPLEX PROTEIN RNFD"/>
    <property type="match status" value="1"/>
</dbReference>
<evidence type="ECO:0000256" key="4">
    <source>
        <dbReference type="ARBA" id="ARBA00022643"/>
    </source>
</evidence>
<dbReference type="RefSeq" id="WP_120809543.1">
    <property type="nucleotide sequence ID" value="NZ_RBID01000011.1"/>
</dbReference>
<dbReference type="AlphaFoldDB" id="A0A495BIU0"/>
<keyword evidence="4" id="KW-0288">FMN</keyword>
<evidence type="ECO:0000256" key="9">
    <source>
        <dbReference type="SAM" id="Phobius"/>
    </source>
</evidence>
<protein>
    <submittedName>
        <fullName evidence="10">Electron transport complex protein RnfD</fullName>
    </submittedName>
</protein>
<dbReference type="EMBL" id="RBID01000011">
    <property type="protein sequence ID" value="RKQ60801.1"/>
    <property type="molecule type" value="Genomic_DNA"/>
</dbReference>
<evidence type="ECO:0000256" key="5">
    <source>
        <dbReference type="ARBA" id="ARBA00022692"/>
    </source>
</evidence>
<keyword evidence="3" id="KW-0285">Flavoprotein</keyword>
<dbReference type="GO" id="GO:0005886">
    <property type="term" value="C:plasma membrane"/>
    <property type="evidence" value="ECO:0007669"/>
    <property type="project" value="TreeGrafter"/>
</dbReference>
<dbReference type="PANTHER" id="PTHR30578:SF0">
    <property type="entry name" value="ION-TRANSLOCATING OXIDOREDUCTASE COMPLEX SUBUNIT D"/>
    <property type="match status" value="1"/>
</dbReference>
<name>A0A495BIU0_VOGIN</name>
<dbReference type="Proteomes" id="UP000279384">
    <property type="component" value="Unassembled WGS sequence"/>
</dbReference>
<feature type="transmembrane region" description="Helical" evidence="9">
    <location>
        <begin position="180"/>
        <end position="198"/>
    </location>
</feature>
<proteinExistence type="predicted"/>
<evidence type="ECO:0000313" key="11">
    <source>
        <dbReference type="Proteomes" id="UP000279384"/>
    </source>
</evidence>
<evidence type="ECO:0000256" key="1">
    <source>
        <dbReference type="ARBA" id="ARBA00022448"/>
    </source>
</evidence>
<dbReference type="Pfam" id="PF03116">
    <property type="entry name" value="NQR2_RnfD_RnfE"/>
    <property type="match status" value="1"/>
</dbReference>
<gene>
    <name evidence="10" type="ORF">C8E02_0554</name>
</gene>
<evidence type="ECO:0000256" key="6">
    <source>
        <dbReference type="ARBA" id="ARBA00022967"/>
    </source>
</evidence>
<keyword evidence="6" id="KW-1278">Translocase</keyword>